<dbReference type="Proteomes" id="UP000639643">
    <property type="component" value="Unassembled WGS sequence"/>
</dbReference>
<evidence type="ECO:0000313" key="3">
    <source>
        <dbReference type="Proteomes" id="UP000639643"/>
    </source>
</evidence>
<comment type="caution">
    <text evidence="2">The sequence shown here is derived from an EMBL/GenBank/DDBJ whole genome shotgun (WGS) entry which is preliminary data.</text>
</comment>
<feature type="compositionally biased region" description="Polar residues" evidence="1">
    <location>
        <begin position="50"/>
        <end position="59"/>
    </location>
</feature>
<gene>
    <name evidence="2" type="ORF">CMUS01_08486</name>
</gene>
<evidence type="ECO:0000256" key="1">
    <source>
        <dbReference type="SAM" id="MobiDB-lite"/>
    </source>
</evidence>
<evidence type="ECO:0000313" key="2">
    <source>
        <dbReference type="EMBL" id="KAF6828675.1"/>
    </source>
</evidence>
<dbReference type="AlphaFoldDB" id="A0A8H6KCQ1"/>
<dbReference type="EMBL" id="WIGM01000331">
    <property type="protein sequence ID" value="KAF6828675.1"/>
    <property type="molecule type" value="Genomic_DNA"/>
</dbReference>
<keyword evidence="3" id="KW-1185">Reference proteome</keyword>
<feature type="region of interest" description="Disordered" evidence="1">
    <location>
        <begin position="1"/>
        <end position="22"/>
    </location>
</feature>
<reference evidence="2" key="1">
    <citation type="journal article" date="2020" name="Phytopathology">
        <title>Genome Sequence Resources of Colletotrichum truncatum, C. plurivorum, C. musicola, and C. sojae: Four Species Pathogenic to Soybean (Glycine max).</title>
        <authorList>
            <person name="Rogerio F."/>
            <person name="Boufleur T.R."/>
            <person name="Ciampi-Guillardi M."/>
            <person name="Sukno S.A."/>
            <person name="Thon M.R."/>
            <person name="Massola Junior N.S."/>
            <person name="Baroncelli R."/>
        </authorList>
    </citation>
    <scope>NUCLEOTIDE SEQUENCE</scope>
    <source>
        <strain evidence="2">LFN0074</strain>
    </source>
</reference>
<accession>A0A8H6KCQ1</accession>
<feature type="region of interest" description="Disordered" evidence="1">
    <location>
        <begin position="36"/>
        <end position="67"/>
    </location>
</feature>
<organism evidence="2 3">
    <name type="scientific">Colletotrichum musicola</name>
    <dbReference type="NCBI Taxonomy" id="2175873"/>
    <lineage>
        <taxon>Eukaryota</taxon>
        <taxon>Fungi</taxon>
        <taxon>Dikarya</taxon>
        <taxon>Ascomycota</taxon>
        <taxon>Pezizomycotina</taxon>
        <taxon>Sordariomycetes</taxon>
        <taxon>Hypocreomycetidae</taxon>
        <taxon>Glomerellales</taxon>
        <taxon>Glomerellaceae</taxon>
        <taxon>Colletotrichum</taxon>
        <taxon>Colletotrichum orchidearum species complex</taxon>
    </lineage>
</organism>
<name>A0A8H6KCQ1_9PEZI</name>
<sequence length="207" mass="22321">MAQTNDSPNENNLAIGDREKQVPDALVKIYTSHGEIIARGKQHTPRSAADTPQSGQQRQAARLPVLSSPADLPMTFLEPPQGVGQEPDVPSEFSPIPTNYSDNQRESQQATRAANTRALVHTARTLGMAIGRSVINDEKKNIQIVCEDSSEALIPDGAHNRARDEGAGLAAEAVEAVKSPRETTIAQIPHGCAASSSDSQRLLELWW</sequence>
<proteinExistence type="predicted"/>
<feature type="compositionally biased region" description="Polar residues" evidence="1">
    <location>
        <begin position="1"/>
        <end position="12"/>
    </location>
</feature>
<protein>
    <submittedName>
        <fullName evidence="2">Uncharacterized protein</fullName>
    </submittedName>
</protein>